<keyword evidence="4" id="KW-1185">Reference proteome</keyword>
<evidence type="ECO:0000259" key="2">
    <source>
        <dbReference type="SMART" id="SM00245"/>
    </source>
</evidence>
<dbReference type="RefSeq" id="WP_240827077.1">
    <property type="nucleotide sequence ID" value="NZ_JAKWBL010000001.1"/>
</dbReference>
<comment type="caution">
    <text evidence="3">The sequence shown here is derived from an EMBL/GenBank/DDBJ whole genome shotgun (WGS) entry which is preliminary data.</text>
</comment>
<dbReference type="Pfam" id="PF03572">
    <property type="entry name" value="Peptidase_S41"/>
    <property type="match status" value="1"/>
</dbReference>
<feature type="signal peptide" evidence="1">
    <location>
        <begin position="1"/>
        <end position="21"/>
    </location>
</feature>
<name>A0ABS9SH59_9BACT</name>
<dbReference type="PANTHER" id="PTHR32060">
    <property type="entry name" value="TAIL-SPECIFIC PROTEASE"/>
    <property type="match status" value="1"/>
</dbReference>
<dbReference type="InterPro" id="IPR029045">
    <property type="entry name" value="ClpP/crotonase-like_dom_sf"/>
</dbReference>
<dbReference type="Gene3D" id="3.30.750.170">
    <property type="match status" value="1"/>
</dbReference>
<dbReference type="PANTHER" id="PTHR32060:SF30">
    <property type="entry name" value="CARBOXY-TERMINAL PROCESSING PROTEASE CTPA"/>
    <property type="match status" value="1"/>
</dbReference>
<dbReference type="InterPro" id="IPR005151">
    <property type="entry name" value="Tail-specific_protease"/>
</dbReference>
<dbReference type="Gene3D" id="3.90.226.10">
    <property type="entry name" value="2-enoyl-CoA Hydratase, Chain A, domain 1"/>
    <property type="match status" value="1"/>
</dbReference>
<protein>
    <submittedName>
        <fullName evidence="3">S41 family peptidase</fullName>
    </submittedName>
</protein>
<evidence type="ECO:0000313" key="4">
    <source>
        <dbReference type="Proteomes" id="UP001202248"/>
    </source>
</evidence>
<sequence>MLTKKWVLFPVLILLTIVSCSKPDDVTPAKPDPEPETVNPLEKLADSIYNFTNEVWYWNTKMPNYGAFNPRQYIGKDEVVTANNIMEALNKYEAKDIFSYATTYEQGNLNQSGEDIDFGMLIQPAFTNSGTQIEWFVAYAYAQSDAGLAGVKRGWTVSEFDGLNMKAVNQAQFDAQVDKFNEIYNGSSPGKSVVVKFLKPNGTSQTTTITLKKFNANPILFSNVREYNGKKVGYLVFNRFYSGLSSRTEIEQAITDLQNQNINELILDLRYNGGGATLTQDKLTNLIAPVSVGNNKNTMYAYDYNDQLEEGDSKKYPWLNGKFGFPNDYFKDNVVNFEKTNTLNLSRVFIITTGNTASASELLINNLKGIDGFAVHQIGSTTYGKPVGFFGIDFMDKVTIYPVSFRTLNAKGITDYYDGITPEKEVGDGLTKNWGDEAEDCYAAAISFITDGNYPVTTSTVARRAIPKFKNMDVKKLQKNNKRNNMIKN</sequence>
<dbReference type="PROSITE" id="PS51257">
    <property type="entry name" value="PROKAR_LIPOPROTEIN"/>
    <property type="match status" value="1"/>
</dbReference>
<keyword evidence="1" id="KW-0732">Signal</keyword>
<dbReference type="CDD" id="cd07561">
    <property type="entry name" value="Peptidase_S41_CPP_like"/>
    <property type="match status" value="1"/>
</dbReference>
<reference evidence="3 4" key="1">
    <citation type="submission" date="2022-02" db="EMBL/GenBank/DDBJ databases">
        <authorList>
            <person name="Min J."/>
        </authorList>
    </citation>
    <scope>NUCLEOTIDE SEQUENCE [LARGE SCALE GENOMIC DNA]</scope>
    <source>
        <strain evidence="3 4">GR10-1</strain>
    </source>
</reference>
<proteinExistence type="predicted"/>
<feature type="chain" id="PRO_5045325957" evidence="1">
    <location>
        <begin position="22"/>
        <end position="489"/>
    </location>
</feature>
<dbReference type="InterPro" id="IPR036034">
    <property type="entry name" value="PDZ_sf"/>
</dbReference>
<dbReference type="SMART" id="SM00245">
    <property type="entry name" value="TSPc"/>
    <property type="match status" value="1"/>
</dbReference>
<evidence type="ECO:0000313" key="3">
    <source>
        <dbReference type="EMBL" id="MCH5597706.1"/>
    </source>
</evidence>
<evidence type="ECO:0000256" key="1">
    <source>
        <dbReference type="SAM" id="SignalP"/>
    </source>
</evidence>
<dbReference type="Proteomes" id="UP001202248">
    <property type="component" value="Unassembled WGS sequence"/>
</dbReference>
<dbReference type="Gene3D" id="2.30.42.10">
    <property type="match status" value="1"/>
</dbReference>
<dbReference type="SUPFAM" id="SSF52096">
    <property type="entry name" value="ClpP/crotonase"/>
    <property type="match status" value="1"/>
</dbReference>
<dbReference type="EMBL" id="JAKWBL010000001">
    <property type="protein sequence ID" value="MCH5597706.1"/>
    <property type="molecule type" value="Genomic_DNA"/>
</dbReference>
<organism evidence="3 4">
    <name type="scientific">Niabella ginsengisoli</name>
    <dbReference type="NCBI Taxonomy" id="522298"/>
    <lineage>
        <taxon>Bacteria</taxon>
        <taxon>Pseudomonadati</taxon>
        <taxon>Bacteroidota</taxon>
        <taxon>Chitinophagia</taxon>
        <taxon>Chitinophagales</taxon>
        <taxon>Chitinophagaceae</taxon>
        <taxon>Niabella</taxon>
    </lineage>
</organism>
<gene>
    <name evidence="3" type="ORF">MKP09_07190</name>
</gene>
<accession>A0ABS9SH59</accession>
<feature type="domain" description="Tail specific protease" evidence="2">
    <location>
        <begin position="204"/>
        <end position="427"/>
    </location>
</feature>